<comment type="caution">
    <text evidence="1">The sequence shown here is derived from an EMBL/GenBank/DDBJ whole genome shotgun (WGS) entry which is preliminary data.</text>
</comment>
<dbReference type="AlphaFoldDB" id="A0A0F8X3H6"/>
<sequence length="193" mass="21874">MPTIWFGEPRTAVLMDANYNTDGQISDKMDLPGKNFTTRHFGISKADQKAFYQQLIFHTLVQMNTLGMKAVCFLSGHYPLKKWVDGGIARFHRIERFRGTRAYCGIEFHYPQPEDRAKAGGDHAAVWETSYLWYLRPDCVDMSVFLGREDEPLIGVMGQDPRTGASIELGRRACKLIVKGMAAKARQLIAEAR</sequence>
<dbReference type="SUPFAM" id="SSF102215">
    <property type="entry name" value="Creatininase"/>
    <property type="match status" value="1"/>
</dbReference>
<reference evidence="1" key="1">
    <citation type="journal article" date="2015" name="Nature">
        <title>Complex archaea that bridge the gap between prokaryotes and eukaryotes.</title>
        <authorList>
            <person name="Spang A."/>
            <person name="Saw J.H."/>
            <person name="Jorgensen S.L."/>
            <person name="Zaremba-Niedzwiedzka K."/>
            <person name="Martijn J."/>
            <person name="Lind A.E."/>
            <person name="van Eijk R."/>
            <person name="Schleper C."/>
            <person name="Guy L."/>
            <person name="Ettema T.J."/>
        </authorList>
    </citation>
    <scope>NUCLEOTIDE SEQUENCE</scope>
</reference>
<proteinExistence type="predicted"/>
<dbReference type="Gene3D" id="3.40.50.10310">
    <property type="entry name" value="Creatininase"/>
    <property type="match status" value="1"/>
</dbReference>
<name>A0A0F8X3H6_9ZZZZ</name>
<accession>A0A0F8X3H6</accession>
<dbReference type="InterPro" id="IPR024087">
    <property type="entry name" value="Creatininase-like_sf"/>
</dbReference>
<evidence type="ECO:0000313" key="1">
    <source>
        <dbReference type="EMBL" id="KKK63672.1"/>
    </source>
</evidence>
<protein>
    <submittedName>
        <fullName evidence="1">Uncharacterized protein</fullName>
    </submittedName>
</protein>
<dbReference type="EMBL" id="LAZR01061391">
    <property type="protein sequence ID" value="KKK63672.1"/>
    <property type="molecule type" value="Genomic_DNA"/>
</dbReference>
<organism evidence="1">
    <name type="scientific">marine sediment metagenome</name>
    <dbReference type="NCBI Taxonomy" id="412755"/>
    <lineage>
        <taxon>unclassified sequences</taxon>
        <taxon>metagenomes</taxon>
        <taxon>ecological metagenomes</taxon>
    </lineage>
</organism>
<gene>
    <name evidence="1" type="ORF">LCGC14_2991920</name>
</gene>